<dbReference type="OrthoDB" id="424302at2759"/>
<dbReference type="AlphaFoldDB" id="A0A3P7NNY4"/>
<evidence type="ECO:0000256" key="2">
    <source>
        <dbReference type="ARBA" id="ARBA00022679"/>
    </source>
</evidence>
<keyword evidence="2" id="KW-0808">Transferase</keyword>
<evidence type="ECO:0000256" key="1">
    <source>
        <dbReference type="ARBA" id="ARBA00001947"/>
    </source>
</evidence>
<dbReference type="PROSITE" id="PS50305">
    <property type="entry name" value="SIRTUIN"/>
    <property type="match status" value="1"/>
</dbReference>
<sequence>MAHWFISLLERKGKLLRNYTQNIDTLEQQAGISRIIQCHGEFLLRMRISLHYFFEVPIFFSMVAFYSRLCASGDVNRNSDMCKEDKEPITGTALVVV</sequence>
<dbReference type="InterPro" id="IPR003000">
    <property type="entry name" value="Sirtuin"/>
</dbReference>
<organism evidence="6 7">
    <name type="scientific">Dibothriocephalus latus</name>
    <name type="common">Fish tapeworm</name>
    <name type="synonym">Diphyllobothrium latum</name>
    <dbReference type="NCBI Taxonomy" id="60516"/>
    <lineage>
        <taxon>Eukaryota</taxon>
        <taxon>Metazoa</taxon>
        <taxon>Spiralia</taxon>
        <taxon>Lophotrochozoa</taxon>
        <taxon>Platyhelminthes</taxon>
        <taxon>Cestoda</taxon>
        <taxon>Eucestoda</taxon>
        <taxon>Diphyllobothriidea</taxon>
        <taxon>Diphyllobothriidae</taxon>
        <taxon>Dibothriocephalus</taxon>
    </lineage>
</organism>
<gene>
    <name evidence="6" type="ORF">DILT_LOCUS17305</name>
</gene>
<dbReference type="GO" id="GO:0017136">
    <property type="term" value="F:histone deacetylase activity, NAD-dependent"/>
    <property type="evidence" value="ECO:0007669"/>
    <property type="project" value="TreeGrafter"/>
</dbReference>
<evidence type="ECO:0000313" key="6">
    <source>
        <dbReference type="EMBL" id="VDN37388.1"/>
    </source>
</evidence>
<proteinExistence type="predicted"/>
<dbReference type="PANTHER" id="PTHR11085">
    <property type="entry name" value="NAD-DEPENDENT PROTEIN DEACYLASE SIRTUIN-5, MITOCHONDRIAL-RELATED"/>
    <property type="match status" value="1"/>
</dbReference>
<evidence type="ECO:0000313" key="7">
    <source>
        <dbReference type="Proteomes" id="UP000281553"/>
    </source>
</evidence>
<evidence type="ECO:0000256" key="4">
    <source>
        <dbReference type="PROSITE-ProRule" id="PRU00236"/>
    </source>
</evidence>
<dbReference type="GO" id="GO:0005634">
    <property type="term" value="C:nucleus"/>
    <property type="evidence" value="ECO:0007669"/>
    <property type="project" value="TreeGrafter"/>
</dbReference>
<name>A0A3P7NNY4_DIBLA</name>
<dbReference type="Gene3D" id="3.40.50.1220">
    <property type="entry name" value="TPP-binding domain"/>
    <property type="match status" value="1"/>
</dbReference>
<protein>
    <recommendedName>
        <fullName evidence="5">Deacetylase sirtuin-type domain-containing protein</fullName>
    </recommendedName>
</protein>
<dbReference type="Pfam" id="PF02146">
    <property type="entry name" value="SIR2"/>
    <property type="match status" value="1"/>
</dbReference>
<dbReference type="SUPFAM" id="SSF52467">
    <property type="entry name" value="DHS-like NAD/FAD-binding domain"/>
    <property type="match status" value="1"/>
</dbReference>
<comment type="caution">
    <text evidence="4">Lacks conserved residue(s) required for the propagation of feature annotation.</text>
</comment>
<keyword evidence="3" id="KW-0520">NAD</keyword>
<keyword evidence="7" id="KW-1185">Reference proteome</keyword>
<feature type="domain" description="Deacetylase sirtuin-type" evidence="5">
    <location>
        <begin position="1"/>
        <end position="97"/>
    </location>
</feature>
<dbReference type="GO" id="GO:0070403">
    <property type="term" value="F:NAD+ binding"/>
    <property type="evidence" value="ECO:0007669"/>
    <property type="project" value="InterPro"/>
</dbReference>
<reference evidence="6 7" key="1">
    <citation type="submission" date="2018-11" db="EMBL/GenBank/DDBJ databases">
        <authorList>
            <consortium name="Pathogen Informatics"/>
        </authorList>
    </citation>
    <scope>NUCLEOTIDE SEQUENCE [LARGE SCALE GENOMIC DNA]</scope>
</reference>
<dbReference type="InterPro" id="IPR026590">
    <property type="entry name" value="Ssirtuin_cat_dom"/>
</dbReference>
<dbReference type="InterPro" id="IPR029035">
    <property type="entry name" value="DHS-like_NAD/FAD-binding_dom"/>
</dbReference>
<evidence type="ECO:0000256" key="3">
    <source>
        <dbReference type="ARBA" id="ARBA00023027"/>
    </source>
</evidence>
<dbReference type="Proteomes" id="UP000281553">
    <property type="component" value="Unassembled WGS sequence"/>
</dbReference>
<dbReference type="InterPro" id="IPR050134">
    <property type="entry name" value="NAD-dep_sirtuin_deacylases"/>
</dbReference>
<comment type="cofactor">
    <cofactor evidence="1">
        <name>Zn(2+)</name>
        <dbReference type="ChEBI" id="CHEBI:29105"/>
    </cofactor>
</comment>
<dbReference type="EMBL" id="UYRU01090801">
    <property type="protein sequence ID" value="VDN37388.1"/>
    <property type="molecule type" value="Genomic_DNA"/>
</dbReference>
<dbReference type="PANTHER" id="PTHR11085:SF9">
    <property type="entry name" value="NAD-DEPENDENT PROTEIN DEACETYLASE SIRTUIN-1"/>
    <property type="match status" value="1"/>
</dbReference>
<accession>A0A3P7NNY4</accession>
<evidence type="ECO:0000259" key="5">
    <source>
        <dbReference type="PROSITE" id="PS50305"/>
    </source>
</evidence>